<dbReference type="AlphaFoldDB" id="A0A7I8VV65"/>
<keyword evidence="4" id="KW-1185">Reference proteome</keyword>
<comment type="caution">
    <text evidence="3">The sequence shown here is derived from an EMBL/GenBank/DDBJ whole genome shotgun (WGS) entry which is preliminary data.</text>
</comment>
<feature type="domain" description="DUF7042" evidence="2">
    <location>
        <begin position="48"/>
        <end position="163"/>
    </location>
</feature>
<protein>
    <submittedName>
        <fullName evidence="3">DgyrCDS8792</fullName>
    </submittedName>
</protein>
<dbReference type="EMBL" id="CAJFCJ010000012">
    <property type="protein sequence ID" value="CAD5120220.1"/>
    <property type="molecule type" value="Genomic_DNA"/>
</dbReference>
<dbReference type="InterPro" id="IPR055470">
    <property type="entry name" value="DUF7042"/>
</dbReference>
<dbReference type="Proteomes" id="UP000549394">
    <property type="component" value="Unassembled WGS sequence"/>
</dbReference>
<evidence type="ECO:0000256" key="1">
    <source>
        <dbReference type="SAM" id="MobiDB-lite"/>
    </source>
</evidence>
<evidence type="ECO:0000313" key="4">
    <source>
        <dbReference type="Proteomes" id="UP000549394"/>
    </source>
</evidence>
<name>A0A7I8VV65_9ANNE</name>
<gene>
    <name evidence="3" type="ORF">DGYR_LOCUS8341</name>
</gene>
<dbReference type="Pfam" id="PF23069">
    <property type="entry name" value="DUF7042"/>
    <property type="match status" value="1"/>
</dbReference>
<proteinExistence type="predicted"/>
<evidence type="ECO:0000259" key="2">
    <source>
        <dbReference type="Pfam" id="PF23069"/>
    </source>
</evidence>
<evidence type="ECO:0000313" key="3">
    <source>
        <dbReference type="EMBL" id="CAD5120220.1"/>
    </source>
</evidence>
<reference evidence="3 4" key="1">
    <citation type="submission" date="2020-08" db="EMBL/GenBank/DDBJ databases">
        <authorList>
            <person name="Hejnol A."/>
        </authorList>
    </citation>
    <scope>NUCLEOTIDE SEQUENCE [LARGE SCALE GENOMIC DNA]</scope>
</reference>
<sequence>MDAHTSFDKRASFDEMCLFRDDPKPIGRIIHSSSSKILLPDSKIAIKSCGLDGTIMTTFNFAKGGIHCDGTLSDWNRQECNPSNTLQMKTKSCSDTEQYNLDFNCEAYYKINKDKSYLITSYGKHKPLHYNCWVIDLTPIRGSQFSWIQAVRMRDAQCSLLHARELIDVSTVDVTVWLQKDTRNDSHTISMRQDKDPTIYEKYTKDKILIMLRYDKNSRIRNVERRKDIKKARGESSEAFKRAFEERDYTECCYMPSGSAHLGRMNNGRQEGVTDRVSSAGYMKSDNQPKGGGRFKKKYEKKLEKERNFMYPSLPPLPSKGRSIEEEVRSFKLWNSLKPTVTKVHDSLPTLEVVLTEKIEMKRSENKRRGTVCLAVNSPNVGRGVIDPLARRGSRAPALPSFPFTLDTPRIEE</sequence>
<feature type="region of interest" description="Disordered" evidence="1">
    <location>
        <begin position="392"/>
        <end position="413"/>
    </location>
</feature>
<accession>A0A7I8VV65</accession>
<organism evidence="3 4">
    <name type="scientific">Dimorphilus gyrociliatus</name>
    <dbReference type="NCBI Taxonomy" id="2664684"/>
    <lineage>
        <taxon>Eukaryota</taxon>
        <taxon>Metazoa</taxon>
        <taxon>Spiralia</taxon>
        <taxon>Lophotrochozoa</taxon>
        <taxon>Annelida</taxon>
        <taxon>Polychaeta</taxon>
        <taxon>Polychaeta incertae sedis</taxon>
        <taxon>Dinophilidae</taxon>
        <taxon>Dimorphilus</taxon>
    </lineage>
</organism>